<dbReference type="Proteomes" id="UP000318380">
    <property type="component" value="Unassembled WGS sequence"/>
</dbReference>
<proteinExistence type="predicted"/>
<keyword evidence="3" id="KW-0804">Transcription</keyword>
<dbReference type="Pfam" id="PF25583">
    <property type="entry name" value="WCX"/>
    <property type="match status" value="1"/>
</dbReference>
<dbReference type="InterPro" id="IPR036390">
    <property type="entry name" value="WH_DNA-bd_sf"/>
</dbReference>
<dbReference type="EMBL" id="VIVK01000003">
    <property type="protein sequence ID" value="TWD73145.1"/>
    <property type="molecule type" value="Genomic_DNA"/>
</dbReference>
<feature type="domain" description="WYL" evidence="5">
    <location>
        <begin position="140"/>
        <end position="204"/>
    </location>
</feature>
<gene>
    <name evidence="7" type="ORF">FB561_7030</name>
</gene>
<dbReference type="GO" id="GO:0003700">
    <property type="term" value="F:DNA-binding transcription factor activity"/>
    <property type="evidence" value="ECO:0007669"/>
    <property type="project" value="InterPro"/>
</dbReference>
<dbReference type="PROSITE" id="PS00894">
    <property type="entry name" value="HTH_DEOR_1"/>
    <property type="match status" value="1"/>
</dbReference>
<dbReference type="InterPro" id="IPR051534">
    <property type="entry name" value="CBASS_pafABC_assoc_protein"/>
</dbReference>
<dbReference type="InterPro" id="IPR026881">
    <property type="entry name" value="WYL_dom"/>
</dbReference>
<dbReference type="InterPro" id="IPR013196">
    <property type="entry name" value="HTH_11"/>
</dbReference>
<comment type="caution">
    <text evidence="7">The sequence shown here is derived from an EMBL/GenBank/DDBJ whole genome shotgun (WGS) entry which is preliminary data.</text>
</comment>
<dbReference type="Gene3D" id="1.10.10.10">
    <property type="entry name" value="Winged helix-like DNA-binding domain superfamily/Winged helix DNA-binding domain"/>
    <property type="match status" value="1"/>
</dbReference>
<dbReference type="RefSeq" id="WP_145814346.1">
    <property type="nucleotide sequence ID" value="NZ_VIVK01000003.1"/>
</dbReference>
<evidence type="ECO:0000259" key="5">
    <source>
        <dbReference type="Pfam" id="PF13280"/>
    </source>
</evidence>
<dbReference type="OrthoDB" id="8555652at2"/>
<evidence type="ECO:0000259" key="4">
    <source>
        <dbReference type="Pfam" id="PF08279"/>
    </source>
</evidence>
<name>A0A561B2Q7_9ACTN</name>
<evidence type="ECO:0000256" key="2">
    <source>
        <dbReference type="ARBA" id="ARBA00023125"/>
    </source>
</evidence>
<dbReference type="PANTHER" id="PTHR34580">
    <property type="match status" value="1"/>
</dbReference>
<dbReference type="PIRSF" id="PIRSF016838">
    <property type="entry name" value="PafC"/>
    <property type="match status" value="1"/>
</dbReference>
<evidence type="ECO:0000313" key="7">
    <source>
        <dbReference type="EMBL" id="TWD73145.1"/>
    </source>
</evidence>
<feature type="domain" description="Helix-turn-helix type 11" evidence="4">
    <location>
        <begin position="7"/>
        <end position="62"/>
    </location>
</feature>
<dbReference type="AlphaFoldDB" id="A0A561B2Q7"/>
<dbReference type="InterPro" id="IPR028349">
    <property type="entry name" value="PafC-like"/>
</dbReference>
<dbReference type="Pfam" id="PF08279">
    <property type="entry name" value="HTH_11"/>
    <property type="match status" value="1"/>
</dbReference>
<dbReference type="PANTHER" id="PTHR34580:SF3">
    <property type="entry name" value="PROTEIN PAFB"/>
    <property type="match status" value="1"/>
</dbReference>
<evidence type="ECO:0000256" key="3">
    <source>
        <dbReference type="ARBA" id="ARBA00023163"/>
    </source>
</evidence>
<evidence type="ECO:0000256" key="1">
    <source>
        <dbReference type="ARBA" id="ARBA00023015"/>
    </source>
</evidence>
<dbReference type="InterPro" id="IPR057727">
    <property type="entry name" value="WCX_dom"/>
</dbReference>
<evidence type="ECO:0000259" key="6">
    <source>
        <dbReference type="Pfam" id="PF25583"/>
    </source>
</evidence>
<protein>
    <submittedName>
        <fullName evidence="7">Putative DNA-binding transcriptional regulator YafY</fullName>
    </submittedName>
</protein>
<keyword evidence="2 7" id="KW-0238">DNA-binding</keyword>
<organism evidence="7 8">
    <name type="scientific">Kribbella amoyensis</name>
    <dbReference type="NCBI Taxonomy" id="996641"/>
    <lineage>
        <taxon>Bacteria</taxon>
        <taxon>Bacillati</taxon>
        <taxon>Actinomycetota</taxon>
        <taxon>Actinomycetes</taxon>
        <taxon>Propionibacteriales</taxon>
        <taxon>Kribbellaceae</taxon>
        <taxon>Kribbella</taxon>
    </lineage>
</organism>
<sequence length="319" mass="35179">MLETSARLLRLLSLLQVRVEWGGPELAGRLGVSTRTLRADVEKLRNLGYPVEARPGVAGGYRLGAGAALPPLLLDDDEAVAVAVGLRTAAAGGVAGIEESSVRALVKLEQVLPSRLRHRVRAIQAATVAVSGNGPTVDAEVLTVVAGAIRANERLRFDYVKRDRSTGVRTVEPHRLVAWGQRWYLVAWDNERDDWRTFRVDRIAPKTPNGPRFTPRELPEEDVAEYVKTVVGKSAWQFRANVRVYASAEYVQSRMPIPIDAEVLDDGSCVVEFGSDTPDQLALWLGMLDCDFEVHDKPELSAALRRMGDRYYRAAGDKP</sequence>
<dbReference type="InterPro" id="IPR036388">
    <property type="entry name" value="WH-like_DNA-bd_sf"/>
</dbReference>
<dbReference type="Pfam" id="PF13280">
    <property type="entry name" value="WYL"/>
    <property type="match status" value="1"/>
</dbReference>
<keyword evidence="1" id="KW-0805">Transcription regulation</keyword>
<evidence type="ECO:0000313" key="8">
    <source>
        <dbReference type="Proteomes" id="UP000318380"/>
    </source>
</evidence>
<keyword evidence="8" id="KW-1185">Reference proteome</keyword>
<accession>A0A561B2Q7</accession>
<feature type="domain" description="WCX" evidence="6">
    <location>
        <begin position="238"/>
        <end position="310"/>
    </location>
</feature>
<dbReference type="PROSITE" id="PS52050">
    <property type="entry name" value="WYL"/>
    <property type="match status" value="1"/>
</dbReference>
<dbReference type="GO" id="GO:0003677">
    <property type="term" value="F:DNA binding"/>
    <property type="evidence" value="ECO:0007669"/>
    <property type="project" value="UniProtKB-KW"/>
</dbReference>
<dbReference type="InterPro" id="IPR018356">
    <property type="entry name" value="Tscrpt_reg_HTH_DeoR_CS"/>
</dbReference>
<reference evidence="7 8" key="1">
    <citation type="submission" date="2019-06" db="EMBL/GenBank/DDBJ databases">
        <title>Sequencing the genomes of 1000 actinobacteria strains.</title>
        <authorList>
            <person name="Klenk H.-P."/>
        </authorList>
    </citation>
    <scope>NUCLEOTIDE SEQUENCE [LARGE SCALE GENOMIC DNA]</scope>
    <source>
        <strain evidence="7 8">DSM 24683</strain>
    </source>
</reference>
<dbReference type="SUPFAM" id="SSF46785">
    <property type="entry name" value="Winged helix' DNA-binding domain"/>
    <property type="match status" value="1"/>
</dbReference>